<name>A0AAW2J622_9LAMI</name>
<keyword evidence="1" id="KW-1133">Transmembrane helix</keyword>
<keyword evidence="1" id="KW-0812">Transmembrane</keyword>
<comment type="caution">
    <text evidence="2">The sequence shown here is derived from an EMBL/GenBank/DDBJ whole genome shotgun (WGS) entry which is preliminary data.</text>
</comment>
<keyword evidence="1" id="KW-0472">Membrane</keyword>
<dbReference type="AlphaFoldDB" id="A0AAW2J622"/>
<reference evidence="2" key="2">
    <citation type="journal article" date="2024" name="Plant">
        <title>Genomic evolution and insights into agronomic trait innovations of Sesamum species.</title>
        <authorList>
            <person name="Miao H."/>
            <person name="Wang L."/>
            <person name="Qu L."/>
            <person name="Liu H."/>
            <person name="Sun Y."/>
            <person name="Le M."/>
            <person name="Wang Q."/>
            <person name="Wei S."/>
            <person name="Zheng Y."/>
            <person name="Lin W."/>
            <person name="Duan Y."/>
            <person name="Cao H."/>
            <person name="Xiong S."/>
            <person name="Wang X."/>
            <person name="Wei L."/>
            <person name="Li C."/>
            <person name="Ma Q."/>
            <person name="Ju M."/>
            <person name="Zhao R."/>
            <person name="Li G."/>
            <person name="Mu C."/>
            <person name="Tian Q."/>
            <person name="Mei H."/>
            <person name="Zhang T."/>
            <person name="Gao T."/>
            <person name="Zhang H."/>
        </authorList>
    </citation>
    <scope>NUCLEOTIDE SEQUENCE</scope>
    <source>
        <strain evidence="2">KEN8</strain>
    </source>
</reference>
<sequence>MDGGVEAARGKGMGGMVWGLGVAQVGLLVGVTGGWFGGGAGGFAGGWLVAGLGVGVGVAPLGWLVSRDGEVVYFGSNCGAHDVEHHHLTKEPYVCSSLSRLDIAFVVGMLGRYQIFAGCVDSRKSTSGYIFMIVNGAVSWRNAKQTLIATSTLETEFVSYFEATSHGVVEELYIWAKNNRFNL</sequence>
<gene>
    <name evidence="2" type="ORF">Scaly_2543800</name>
</gene>
<reference evidence="2" key="1">
    <citation type="submission" date="2020-06" db="EMBL/GenBank/DDBJ databases">
        <authorList>
            <person name="Li T."/>
            <person name="Hu X."/>
            <person name="Zhang T."/>
            <person name="Song X."/>
            <person name="Zhang H."/>
            <person name="Dai N."/>
            <person name="Sheng W."/>
            <person name="Hou X."/>
            <person name="Wei L."/>
        </authorList>
    </citation>
    <scope>NUCLEOTIDE SEQUENCE</scope>
    <source>
        <strain evidence="2">KEN8</strain>
        <tissue evidence="2">Leaf</tissue>
    </source>
</reference>
<proteinExistence type="predicted"/>
<protein>
    <submittedName>
        <fullName evidence="2">Secreted RxLR effector protein</fullName>
    </submittedName>
</protein>
<evidence type="ECO:0000313" key="2">
    <source>
        <dbReference type="EMBL" id="KAL0289648.1"/>
    </source>
</evidence>
<dbReference type="CDD" id="cd09272">
    <property type="entry name" value="RNase_HI_RT_Ty1"/>
    <property type="match status" value="1"/>
</dbReference>
<evidence type="ECO:0000256" key="1">
    <source>
        <dbReference type="SAM" id="Phobius"/>
    </source>
</evidence>
<accession>A0AAW2J622</accession>
<organism evidence="2">
    <name type="scientific">Sesamum calycinum</name>
    <dbReference type="NCBI Taxonomy" id="2727403"/>
    <lineage>
        <taxon>Eukaryota</taxon>
        <taxon>Viridiplantae</taxon>
        <taxon>Streptophyta</taxon>
        <taxon>Embryophyta</taxon>
        <taxon>Tracheophyta</taxon>
        <taxon>Spermatophyta</taxon>
        <taxon>Magnoliopsida</taxon>
        <taxon>eudicotyledons</taxon>
        <taxon>Gunneridae</taxon>
        <taxon>Pentapetalae</taxon>
        <taxon>asterids</taxon>
        <taxon>lamiids</taxon>
        <taxon>Lamiales</taxon>
        <taxon>Pedaliaceae</taxon>
        <taxon>Sesamum</taxon>
    </lineage>
</organism>
<feature type="transmembrane region" description="Helical" evidence="1">
    <location>
        <begin position="44"/>
        <end position="65"/>
    </location>
</feature>
<feature type="transmembrane region" description="Helical" evidence="1">
    <location>
        <begin position="17"/>
        <end position="38"/>
    </location>
</feature>
<dbReference type="EMBL" id="JACGWM010001683">
    <property type="protein sequence ID" value="KAL0289648.1"/>
    <property type="molecule type" value="Genomic_DNA"/>
</dbReference>